<comment type="caution">
    <text evidence="1">The sequence shown here is derived from an EMBL/GenBank/DDBJ whole genome shotgun (WGS) entry which is preliminary data.</text>
</comment>
<accession>A0ABX5JQ26</accession>
<dbReference type="RefSeq" id="WP_108526717.1">
    <property type="nucleotide sequence ID" value="NZ_MUXF01000001.1"/>
</dbReference>
<sequence length="125" mass="14735">MIYSQKKNSQGKKKVIVNNKLQCSYCKYLLDISNFHRDKNSATGYKSDCKVCAKRHKREKLKKANTSGIVGIFLEKCAYKSCQKDFTTKTPTKAYCSAKCRKRDWYEKNEQHKWKTRYKTTIREG</sequence>
<name>A0ABX5JQ26_9BACT</name>
<evidence type="ECO:0000313" key="1">
    <source>
        <dbReference type="EMBL" id="PUE67405.1"/>
    </source>
</evidence>
<gene>
    <name evidence="1" type="ORF">B0175_00030</name>
</gene>
<reference evidence="1 2" key="1">
    <citation type="submission" date="2017-02" db="EMBL/GenBank/DDBJ databases">
        <title>Arcobacter lacus sp. nov., a new species isolated from reclaimed water.</title>
        <authorList>
            <person name="Figueras M.J."/>
            <person name="Perez-Cataluna A."/>
            <person name="Salas-Masso N."/>
        </authorList>
    </citation>
    <scope>NUCLEOTIDE SEQUENCE [LARGE SCALE GENOMIC DNA]</scope>
    <source>
        <strain evidence="1 2">RW43-9</strain>
    </source>
</reference>
<evidence type="ECO:0008006" key="3">
    <source>
        <dbReference type="Google" id="ProtNLM"/>
    </source>
</evidence>
<protein>
    <recommendedName>
        <fullName evidence="3">MYM-type domain-containing protein</fullName>
    </recommendedName>
</protein>
<dbReference type="Proteomes" id="UP000251311">
    <property type="component" value="Unassembled WGS sequence"/>
</dbReference>
<organism evidence="1 2">
    <name type="scientific">Arcobacter lacus</name>
    <dbReference type="NCBI Taxonomy" id="1912876"/>
    <lineage>
        <taxon>Bacteria</taxon>
        <taxon>Pseudomonadati</taxon>
        <taxon>Campylobacterota</taxon>
        <taxon>Epsilonproteobacteria</taxon>
        <taxon>Campylobacterales</taxon>
        <taxon>Arcobacteraceae</taxon>
        <taxon>Arcobacter</taxon>
    </lineage>
</organism>
<proteinExistence type="predicted"/>
<evidence type="ECO:0000313" key="2">
    <source>
        <dbReference type="Proteomes" id="UP000251311"/>
    </source>
</evidence>
<dbReference type="EMBL" id="MUXF01000001">
    <property type="protein sequence ID" value="PUE67405.1"/>
    <property type="molecule type" value="Genomic_DNA"/>
</dbReference>
<keyword evidence="2" id="KW-1185">Reference proteome</keyword>